<keyword evidence="3" id="KW-0808">Transferase</keyword>
<keyword evidence="5 10" id="KW-0418">Kinase</keyword>
<protein>
    <recommendedName>
        <fullName evidence="2">NAD(+) kinase</fullName>
        <ecNumber evidence="2">2.7.1.23</ecNumber>
    </recommendedName>
</protein>
<organism evidence="10 11">
    <name type="scientific">Hypsibius exemplaris</name>
    <name type="common">Freshwater tardigrade</name>
    <dbReference type="NCBI Taxonomy" id="2072580"/>
    <lineage>
        <taxon>Eukaryota</taxon>
        <taxon>Metazoa</taxon>
        <taxon>Ecdysozoa</taxon>
        <taxon>Tardigrada</taxon>
        <taxon>Eutardigrada</taxon>
        <taxon>Parachela</taxon>
        <taxon>Hypsibioidea</taxon>
        <taxon>Hypsibiidae</taxon>
        <taxon>Hypsibius</taxon>
    </lineage>
</organism>
<evidence type="ECO:0000313" key="10">
    <source>
        <dbReference type="EMBL" id="OQV12611.1"/>
    </source>
</evidence>
<reference evidence="11" key="1">
    <citation type="submission" date="2017-01" db="EMBL/GenBank/DDBJ databases">
        <title>Comparative genomics of anhydrobiosis in the tardigrade Hypsibius dujardini.</title>
        <authorList>
            <person name="Yoshida Y."/>
            <person name="Koutsovoulos G."/>
            <person name="Laetsch D."/>
            <person name="Stevens L."/>
            <person name="Kumar S."/>
            <person name="Horikawa D."/>
            <person name="Ishino K."/>
            <person name="Komine S."/>
            <person name="Tomita M."/>
            <person name="Blaxter M."/>
            <person name="Arakawa K."/>
        </authorList>
    </citation>
    <scope>NUCLEOTIDE SEQUENCE [LARGE SCALE GENOMIC DNA]</scope>
    <source>
        <strain evidence="11">Z151</strain>
    </source>
</reference>
<comment type="caution">
    <text evidence="10">The sequence shown here is derived from an EMBL/GenBank/DDBJ whole genome shotgun (WGS) entry which is preliminary data.</text>
</comment>
<dbReference type="EC" id="2.7.1.23" evidence="2"/>
<keyword evidence="8" id="KW-0520">NAD</keyword>
<keyword evidence="7" id="KW-0521">NADP</keyword>
<dbReference type="InterPro" id="IPR017437">
    <property type="entry name" value="ATP-NAD_kinase_PpnK-typ_C"/>
</dbReference>
<evidence type="ECO:0000256" key="2">
    <source>
        <dbReference type="ARBA" id="ARBA00012120"/>
    </source>
</evidence>
<dbReference type="PANTHER" id="PTHR20275">
    <property type="entry name" value="NAD KINASE"/>
    <property type="match status" value="1"/>
</dbReference>
<accession>A0A1W0WBM5</accession>
<dbReference type="PANTHER" id="PTHR20275:SF0">
    <property type="entry name" value="NAD KINASE"/>
    <property type="match status" value="1"/>
</dbReference>
<evidence type="ECO:0000256" key="4">
    <source>
        <dbReference type="ARBA" id="ARBA00022741"/>
    </source>
</evidence>
<name>A0A1W0WBM5_HYPEX</name>
<dbReference type="InterPro" id="IPR017438">
    <property type="entry name" value="ATP-NAD_kinase_N"/>
</dbReference>
<dbReference type="GO" id="GO:0005524">
    <property type="term" value="F:ATP binding"/>
    <property type="evidence" value="ECO:0007669"/>
    <property type="project" value="UniProtKB-KW"/>
</dbReference>
<dbReference type="InterPro" id="IPR016064">
    <property type="entry name" value="NAD/diacylglycerol_kinase_sf"/>
</dbReference>
<dbReference type="Pfam" id="PF01513">
    <property type="entry name" value="NAD_kinase"/>
    <property type="match status" value="1"/>
</dbReference>
<dbReference type="Pfam" id="PF20143">
    <property type="entry name" value="NAD_kinase_C"/>
    <property type="match status" value="1"/>
</dbReference>
<keyword evidence="6" id="KW-0067">ATP-binding</keyword>
<dbReference type="FunFam" id="2.60.200.30:FF:000009">
    <property type="entry name" value="Poly(P)/ATP NAD kinase"/>
    <property type="match status" value="1"/>
</dbReference>
<proteinExistence type="inferred from homology"/>
<feature type="region of interest" description="Disordered" evidence="9">
    <location>
        <begin position="1"/>
        <end position="36"/>
    </location>
</feature>
<dbReference type="GO" id="GO:0019674">
    <property type="term" value="P:NAD+ metabolic process"/>
    <property type="evidence" value="ECO:0007669"/>
    <property type="project" value="InterPro"/>
</dbReference>
<keyword evidence="11" id="KW-1185">Reference proteome</keyword>
<dbReference type="InterPro" id="IPR002504">
    <property type="entry name" value="NADK"/>
</dbReference>
<evidence type="ECO:0000256" key="6">
    <source>
        <dbReference type="ARBA" id="ARBA00022840"/>
    </source>
</evidence>
<dbReference type="OrthoDB" id="24581at2759"/>
<evidence type="ECO:0000256" key="7">
    <source>
        <dbReference type="ARBA" id="ARBA00022857"/>
    </source>
</evidence>
<feature type="compositionally biased region" description="Polar residues" evidence="9">
    <location>
        <begin position="122"/>
        <end position="149"/>
    </location>
</feature>
<dbReference type="GO" id="GO:0003951">
    <property type="term" value="F:NAD+ kinase activity"/>
    <property type="evidence" value="ECO:0007669"/>
    <property type="project" value="UniProtKB-EC"/>
</dbReference>
<sequence>MPAKSPTVVRRSTATAQPKKEVATNGNATDTKMANAKTTAKLEAAAEKEMKAPRRRTCRRMSVGCCLRLLPRPARNVENVRLTGLSTIDSNGDRLLTSKTSSSSHSSSKISVATTEKDNDSQSDLDGSFSNGSASPAVNSATNLAPSKTQSEKKPNKICDFLLSKLTNGHREEPKTSPLPNKLRLLDEHMKRTRSLAGPSPNCRFGPKAQLFQPAAEDTDQLDVSAASSFNYHDPGNTRLNWYTLPQSVLVIKKARDHDVLEPFVQLIRCLLRKGMQVFVEESVLTEEISQKCEVFIKMKDQLCTFVQGCDGLNEKIDFIVCLGGDGTLLYAGSLFQTSVPPVMAFHLGSLGFLTPFEFVDVETKIDSVLSGHANLTLRSRLKCVIRSKEAASHVLKSADAAGGATVAGSGDTVAMRNGFRNEDATHVVLNDVVIDRGPSPYLVHIDLFADGQLVTSVQGDGLIISTPTGSTAYAVAAGASIIHPGVPAIMITPICPHSLSFRPIVVPAGCDLRVMVSENARDSAWVSFDGRNRQQLSIGDSLRITTSVYPLPSICAADQMQDWFNGLAGCLHWNVRKPQKKLDPDL</sequence>
<feature type="region of interest" description="Disordered" evidence="9">
    <location>
        <begin position="88"/>
        <end position="153"/>
    </location>
</feature>
<keyword evidence="4" id="KW-0547">Nucleotide-binding</keyword>
<dbReference type="Proteomes" id="UP000192578">
    <property type="component" value="Unassembled WGS sequence"/>
</dbReference>
<evidence type="ECO:0000256" key="5">
    <source>
        <dbReference type="ARBA" id="ARBA00022777"/>
    </source>
</evidence>
<dbReference type="Gene3D" id="3.40.50.10330">
    <property type="entry name" value="Probable inorganic polyphosphate/atp-NAD kinase, domain 1"/>
    <property type="match status" value="1"/>
</dbReference>
<feature type="compositionally biased region" description="Low complexity" evidence="9">
    <location>
        <begin position="97"/>
        <end position="111"/>
    </location>
</feature>
<evidence type="ECO:0000256" key="3">
    <source>
        <dbReference type="ARBA" id="ARBA00022679"/>
    </source>
</evidence>
<evidence type="ECO:0000256" key="1">
    <source>
        <dbReference type="ARBA" id="ARBA00010995"/>
    </source>
</evidence>
<evidence type="ECO:0000256" key="9">
    <source>
        <dbReference type="SAM" id="MobiDB-lite"/>
    </source>
</evidence>
<dbReference type="SUPFAM" id="SSF111331">
    <property type="entry name" value="NAD kinase/diacylglycerol kinase-like"/>
    <property type="match status" value="1"/>
</dbReference>
<dbReference type="GO" id="GO:0006741">
    <property type="term" value="P:NADP+ biosynthetic process"/>
    <property type="evidence" value="ECO:0007669"/>
    <property type="project" value="InterPro"/>
</dbReference>
<dbReference type="Gene3D" id="2.60.200.30">
    <property type="entry name" value="Probable inorganic polyphosphate/atp-NAD kinase, domain 2"/>
    <property type="match status" value="1"/>
</dbReference>
<comment type="similarity">
    <text evidence="1">Belongs to the NAD kinase family.</text>
</comment>
<evidence type="ECO:0000313" key="11">
    <source>
        <dbReference type="Proteomes" id="UP000192578"/>
    </source>
</evidence>
<gene>
    <name evidence="10" type="ORF">BV898_13101</name>
</gene>
<dbReference type="EMBL" id="MTYJ01000140">
    <property type="protein sequence ID" value="OQV12611.1"/>
    <property type="molecule type" value="Genomic_DNA"/>
</dbReference>
<dbReference type="HAMAP" id="MF_00361">
    <property type="entry name" value="NAD_kinase"/>
    <property type="match status" value="1"/>
</dbReference>
<dbReference type="AlphaFoldDB" id="A0A1W0WBM5"/>
<evidence type="ECO:0000256" key="8">
    <source>
        <dbReference type="ARBA" id="ARBA00023027"/>
    </source>
</evidence>